<reference evidence="6" key="2">
    <citation type="submission" date="2020-10" db="EMBL/GenBank/DDBJ databases">
        <authorList>
            <person name="Scholz U."/>
            <person name="Mascher M."/>
            <person name="Fiebig A."/>
        </authorList>
    </citation>
    <scope>NUCLEOTIDE SEQUENCE [LARGE SCALE GENOMIC DNA]</scope>
    <source>
        <strain evidence="6">cv. Morex</strain>
    </source>
</reference>
<proteinExistence type="inferred from homology"/>
<keyword evidence="7" id="KW-1185">Reference proteome</keyword>
<dbReference type="Gramene" id="HORVU.MOREX.r2.2HG0127600.1">
    <property type="protein sequence ID" value="HORVU.MOREX.r2.2HG0127600.1.CDS.1"/>
    <property type="gene ID" value="HORVU.MOREX.r2.2HG0127600"/>
</dbReference>
<evidence type="ECO:0000259" key="5">
    <source>
        <dbReference type="Pfam" id="PF01824"/>
    </source>
</evidence>
<evidence type="ECO:0000313" key="7">
    <source>
        <dbReference type="Proteomes" id="UP000011116"/>
    </source>
</evidence>
<dbReference type="Pfam" id="PF01824">
    <property type="entry name" value="MatK_N"/>
    <property type="match status" value="1"/>
</dbReference>
<keyword evidence="3" id="KW-0150">Chloroplast</keyword>
<dbReference type="InterPro" id="IPR024942">
    <property type="entry name" value="Maturase_MatK_N"/>
</dbReference>
<dbReference type="Proteomes" id="UP000011116">
    <property type="component" value="Chromosome 2H"/>
</dbReference>
<reference evidence="7" key="1">
    <citation type="journal article" date="2012" name="Nature">
        <title>A physical, genetic and functional sequence assembly of the barley genome.</title>
        <authorList>
            <consortium name="The International Barley Genome Sequencing Consortium"/>
            <person name="Mayer K.F."/>
            <person name="Waugh R."/>
            <person name="Brown J.W."/>
            <person name="Schulman A."/>
            <person name="Langridge P."/>
            <person name="Platzer M."/>
            <person name="Fincher G.B."/>
            <person name="Muehlbauer G.J."/>
            <person name="Sato K."/>
            <person name="Close T.J."/>
            <person name="Wise R.P."/>
            <person name="Stein N."/>
        </authorList>
    </citation>
    <scope>NUCLEOTIDE SEQUENCE [LARGE SCALE GENOMIC DNA]</scope>
    <source>
        <strain evidence="7">cv. Morex</strain>
    </source>
</reference>
<name>A0A8I6X8R2_HORVV</name>
<keyword evidence="4" id="KW-0507">mRNA processing</keyword>
<sequence length="136" mass="16086">MEHFGIMYPGFSRKTLWFFMDPLIHYVRYQGKAILASKGSFFEKEMEMLPYQFLAILFLLDSAAKNPYKPISKLLLRFYGIPFKCTKKSFVGKELNAGEFISHRYSNEKIRYHSPRDSHHRILIKSSILYWIGASY</sequence>
<evidence type="ECO:0000313" key="6">
    <source>
        <dbReference type="EnsemblPlants" id="HORVU.MOREX.r3.2HG0154890.1.CDS1"/>
    </source>
</evidence>
<dbReference type="PANTHER" id="PTHR34811">
    <property type="entry name" value="MATURASE K"/>
    <property type="match status" value="1"/>
</dbReference>
<reference evidence="6" key="3">
    <citation type="submission" date="2022-01" db="UniProtKB">
        <authorList>
            <consortium name="EnsemblPlants"/>
        </authorList>
    </citation>
    <scope>IDENTIFICATION</scope>
    <source>
        <strain evidence="6">subsp. vulgare</strain>
    </source>
</reference>
<feature type="domain" description="Maturase MatK N-terminal" evidence="5">
    <location>
        <begin position="1"/>
        <end position="44"/>
    </location>
</feature>
<dbReference type="EnsemblPlants" id="HORVU.MOREX.r3.2HG0154890.1">
    <property type="protein sequence ID" value="HORVU.MOREX.r3.2HG0154890.1.CDS1"/>
    <property type="gene ID" value="HORVU.MOREX.r3.2HG0154890"/>
</dbReference>
<organism evidence="6 7">
    <name type="scientific">Hordeum vulgare subsp. vulgare</name>
    <name type="common">Domesticated barley</name>
    <dbReference type="NCBI Taxonomy" id="112509"/>
    <lineage>
        <taxon>Eukaryota</taxon>
        <taxon>Viridiplantae</taxon>
        <taxon>Streptophyta</taxon>
        <taxon>Embryophyta</taxon>
        <taxon>Tracheophyta</taxon>
        <taxon>Spermatophyta</taxon>
        <taxon>Magnoliopsida</taxon>
        <taxon>Liliopsida</taxon>
        <taxon>Poales</taxon>
        <taxon>Poaceae</taxon>
        <taxon>BOP clade</taxon>
        <taxon>Pooideae</taxon>
        <taxon>Triticodae</taxon>
        <taxon>Triticeae</taxon>
        <taxon>Hordeinae</taxon>
        <taxon>Hordeum</taxon>
    </lineage>
</organism>
<dbReference type="GO" id="GO:0006397">
    <property type="term" value="P:mRNA processing"/>
    <property type="evidence" value="ECO:0007669"/>
    <property type="project" value="UniProtKB-KW"/>
</dbReference>
<comment type="similarity">
    <text evidence="2">Belongs to the intron maturase 2 family. MatK subfamily.</text>
</comment>
<comment type="subcellular location">
    <subcellularLocation>
        <location evidence="1">Plastid</location>
        <location evidence="1">Chloroplast</location>
    </subcellularLocation>
</comment>
<accession>A0A8I6X8R2</accession>
<dbReference type="InterPro" id="IPR002866">
    <property type="entry name" value="Maturase_MatK"/>
</dbReference>
<protein>
    <recommendedName>
        <fullName evidence="5">Maturase MatK N-terminal domain-containing protein</fullName>
    </recommendedName>
</protein>
<evidence type="ECO:0000256" key="3">
    <source>
        <dbReference type="ARBA" id="ARBA00022528"/>
    </source>
</evidence>
<evidence type="ECO:0000256" key="2">
    <source>
        <dbReference type="ARBA" id="ARBA00006621"/>
    </source>
</evidence>
<dbReference type="AlphaFoldDB" id="A0A8I6X8R2"/>
<dbReference type="PANTHER" id="PTHR34811:SF1">
    <property type="entry name" value="MATURASE K"/>
    <property type="match status" value="1"/>
</dbReference>
<keyword evidence="3" id="KW-0934">Plastid</keyword>
<evidence type="ECO:0000256" key="4">
    <source>
        <dbReference type="ARBA" id="ARBA00022664"/>
    </source>
</evidence>
<dbReference type="GO" id="GO:0009507">
    <property type="term" value="C:chloroplast"/>
    <property type="evidence" value="ECO:0007669"/>
    <property type="project" value="UniProtKB-SubCell"/>
</dbReference>
<evidence type="ECO:0000256" key="1">
    <source>
        <dbReference type="ARBA" id="ARBA00004229"/>
    </source>
</evidence>
<dbReference type="Gramene" id="HORVU.MOREX.r3.2HG0154890.1">
    <property type="protein sequence ID" value="HORVU.MOREX.r3.2HG0154890.1.CDS1"/>
    <property type="gene ID" value="HORVU.MOREX.r3.2HG0154890"/>
</dbReference>